<name>A0A6C0DLB5_9ZZZZ</name>
<protein>
    <submittedName>
        <fullName evidence="1">Uncharacterized protein</fullName>
    </submittedName>
</protein>
<accession>A0A6C0DLB5</accession>
<dbReference type="EMBL" id="MN739643">
    <property type="protein sequence ID" value="QHT17726.1"/>
    <property type="molecule type" value="Genomic_DNA"/>
</dbReference>
<proteinExistence type="predicted"/>
<reference evidence="1" key="1">
    <citation type="journal article" date="2020" name="Nature">
        <title>Giant virus diversity and host interactions through global metagenomics.</title>
        <authorList>
            <person name="Schulz F."/>
            <person name="Roux S."/>
            <person name="Paez-Espino D."/>
            <person name="Jungbluth S."/>
            <person name="Walsh D.A."/>
            <person name="Denef V.J."/>
            <person name="McMahon K.D."/>
            <person name="Konstantinidis K.T."/>
            <person name="Eloe-Fadrosh E.A."/>
            <person name="Kyrpides N.C."/>
            <person name="Woyke T."/>
        </authorList>
    </citation>
    <scope>NUCLEOTIDE SEQUENCE</scope>
    <source>
        <strain evidence="1">GVMAG-M-3300023174-30</strain>
    </source>
</reference>
<dbReference type="AlphaFoldDB" id="A0A6C0DLB5"/>
<organism evidence="1">
    <name type="scientific">viral metagenome</name>
    <dbReference type="NCBI Taxonomy" id="1070528"/>
    <lineage>
        <taxon>unclassified sequences</taxon>
        <taxon>metagenomes</taxon>
        <taxon>organismal metagenomes</taxon>
    </lineage>
</organism>
<sequence length="90" mass="10691">MKIIFLYKNVEKIKIIIKKLIFLKFKIYIHLMPTFLAEVDGIFNEMLKQPAITKKDLIKLKLCIMDAYENDNVSEVKSIFNSMKKLDMDF</sequence>
<evidence type="ECO:0000313" key="1">
    <source>
        <dbReference type="EMBL" id="QHT17726.1"/>
    </source>
</evidence>